<dbReference type="EMBL" id="JBBHLI010000006">
    <property type="protein sequence ID" value="MEK9501520.1"/>
    <property type="molecule type" value="Genomic_DNA"/>
</dbReference>
<feature type="transmembrane region" description="Helical" evidence="6">
    <location>
        <begin position="276"/>
        <end position="293"/>
    </location>
</feature>
<comment type="subcellular location">
    <subcellularLocation>
        <location evidence="1">Cell membrane</location>
        <topology evidence="1">Multi-pass membrane protein</topology>
    </subcellularLocation>
</comment>
<evidence type="ECO:0000313" key="8">
    <source>
        <dbReference type="Proteomes" id="UP001484239"/>
    </source>
</evidence>
<evidence type="ECO:0000256" key="5">
    <source>
        <dbReference type="ARBA" id="ARBA00023136"/>
    </source>
</evidence>
<feature type="transmembrane region" description="Helical" evidence="6">
    <location>
        <begin position="300"/>
        <end position="318"/>
    </location>
</feature>
<evidence type="ECO:0000256" key="1">
    <source>
        <dbReference type="ARBA" id="ARBA00004651"/>
    </source>
</evidence>
<dbReference type="PANTHER" id="PTHR33529:SF6">
    <property type="entry name" value="YJGP_YJGQ FAMILY PERMEASE"/>
    <property type="match status" value="1"/>
</dbReference>
<proteinExistence type="predicted"/>
<sequence length="357" mass="39065">MKILDRLVAGTFLKLFLVSILATPPLFILGDLTEKLDDYLDAELTLPEIARGYLFNLPEYFQWAFPMAGLIAAVFTVHAMTTHREIVAAKAGGVSFHRLVLPVLVLGGLLTGGALLTTDLIPLSKRKATAILEARDFGREWRSDFVYQSEDGMVLAVQRLETLRPRMTGLGLHHPGRGADSVVVHAEVERAIWLEDEAAWQFEEGTFRRIWPDGVESSSSFQRMRIPTLTEAPNQLMDEVLEPEELTYDELERQARIVERGGGKSGELRTKKEQKLAIPVATLVIILLGTPLATSAKRGGAAFGIGISLGTTIAYVLLLKVSGAFGAAGILPPVWAAWIPNVLFASAGLVLLTRVRT</sequence>
<evidence type="ECO:0000256" key="3">
    <source>
        <dbReference type="ARBA" id="ARBA00022692"/>
    </source>
</evidence>
<name>A0ABU9EC44_9BACT</name>
<reference evidence="7 8" key="1">
    <citation type="submission" date="2024-02" db="EMBL/GenBank/DDBJ databases">
        <title>A novel Gemmatimonadota bacterium.</title>
        <authorList>
            <person name="Du Z.-J."/>
            <person name="Ye Y.-Q."/>
        </authorList>
    </citation>
    <scope>NUCLEOTIDE SEQUENCE [LARGE SCALE GENOMIC DNA]</scope>
    <source>
        <strain evidence="7 8">DH-20</strain>
    </source>
</reference>
<dbReference type="RefSeq" id="WP_405281644.1">
    <property type="nucleotide sequence ID" value="NZ_CP144380.1"/>
</dbReference>
<dbReference type="PANTHER" id="PTHR33529">
    <property type="entry name" value="SLR0882 PROTEIN-RELATED"/>
    <property type="match status" value="1"/>
</dbReference>
<feature type="transmembrane region" description="Helical" evidence="6">
    <location>
        <begin position="330"/>
        <end position="352"/>
    </location>
</feature>
<dbReference type="Pfam" id="PF03739">
    <property type="entry name" value="LptF_LptG"/>
    <property type="match status" value="1"/>
</dbReference>
<organism evidence="7 8">
    <name type="scientific">Gaopeijia maritima</name>
    <dbReference type="NCBI Taxonomy" id="3119007"/>
    <lineage>
        <taxon>Bacteria</taxon>
        <taxon>Pseudomonadati</taxon>
        <taxon>Gemmatimonadota</taxon>
        <taxon>Longimicrobiia</taxon>
        <taxon>Gaopeijiales</taxon>
        <taxon>Gaopeijiaceae</taxon>
        <taxon>Gaopeijia</taxon>
    </lineage>
</organism>
<keyword evidence="5 6" id="KW-0472">Membrane</keyword>
<feature type="transmembrane region" description="Helical" evidence="6">
    <location>
        <begin position="60"/>
        <end position="79"/>
    </location>
</feature>
<keyword evidence="2" id="KW-1003">Cell membrane</keyword>
<evidence type="ECO:0000256" key="4">
    <source>
        <dbReference type="ARBA" id="ARBA00022989"/>
    </source>
</evidence>
<comment type="caution">
    <text evidence="7">The sequence shown here is derived from an EMBL/GenBank/DDBJ whole genome shotgun (WGS) entry which is preliminary data.</text>
</comment>
<dbReference type="Proteomes" id="UP001484239">
    <property type="component" value="Unassembled WGS sequence"/>
</dbReference>
<keyword evidence="8" id="KW-1185">Reference proteome</keyword>
<dbReference type="InterPro" id="IPR005495">
    <property type="entry name" value="LptG/LptF_permease"/>
</dbReference>
<keyword evidence="3 6" id="KW-0812">Transmembrane</keyword>
<keyword evidence="4 6" id="KW-1133">Transmembrane helix</keyword>
<protein>
    <submittedName>
        <fullName evidence="7">LptF/LptG family permease</fullName>
    </submittedName>
</protein>
<evidence type="ECO:0000256" key="2">
    <source>
        <dbReference type="ARBA" id="ARBA00022475"/>
    </source>
</evidence>
<gene>
    <name evidence="7" type="ORF">WI372_11070</name>
</gene>
<evidence type="ECO:0000256" key="6">
    <source>
        <dbReference type="SAM" id="Phobius"/>
    </source>
</evidence>
<accession>A0ABU9EC44</accession>
<feature type="transmembrane region" description="Helical" evidence="6">
    <location>
        <begin position="99"/>
        <end position="117"/>
    </location>
</feature>
<evidence type="ECO:0000313" key="7">
    <source>
        <dbReference type="EMBL" id="MEK9501520.1"/>
    </source>
</evidence>